<dbReference type="AlphaFoldDB" id="A0A7W3U498"/>
<comment type="caution">
    <text evidence="4">The sequence shown here is derived from an EMBL/GenBank/DDBJ whole genome shotgun (WGS) entry which is preliminary data.</text>
</comment>
<sequence length="493" mass="53640">MSRRILLYVAGFVLLAVALLLGAWYWSTHFERVEEDVDLPRIGEITYNPLYVLGLSLRETGWTVDMRQRLTPDTVALGARDTVLLLNDPRRLSGADTRALLDFVEGGGHLVMRTPPPETFTPEANAALLEAIGVALEGSSGCTPMQVAGEDPHVEFCQGQGFVVDAPVQHAWHPAREEAASRFIARVAGAKDGSESDDKAGDLADLAPVPTPTRPRPAPVRDTHAPKRDTALRKDVGKDASKDTDRTATGDDAPASSRFRERSDAGDAPVDAGSDGASEAGSEVGSDDAEAEADAGEVLVYARVSHGEGTVDVLADLDFLTNDSLAEPPHVTLTRQLFEPNHGAGTAHLLYAAEMPSLWRWLFENSWMAWGPALLALLAWLWARTARLGPLRPSPPQGRRSLMEHVTATGEHDWRYGQGAVLHAAAREAFLTRLRHRDPRLAALDGDLQARLLSERFGLPSDEIRQALSTPPRRDALALHTRIATLIRLRNQL</sequence>
<evidence type="ECO:0000256" key="2">
    <source>
        <dbReference type="SAM" id="Phobius"/>
    </source>
</evidence>
<feature type="compositionally biased region" description="Pro residues" evidence="1">
    <location>
        <begin position="209"/>
        <end position="218"/>
    </location>
</feature>
<evidence type="ECO:0000259" key="3">
    <source>
        <dbReference type="Pfam" id="PF14258"/>
    </source>
</evidence>
<name>A0A7W3U498_9GAMM</name>
<feature type="region of interest" description="Disordered" evidence="1">
    <location>
        <begin position="192"/>
        <end position="292"/>
    </location>
</feature>
<organism evidence="4 5">
    <name type="scientific">Marilutibacter penaei</name>
    <dbReference type="NCBI Taxonomy" id="2759900"/>
    <lineage>
        <taxon>Bacteria</taxon>
        <taxon>Pseudomonadati</taxon>
        <taxon>Pseudomonadota</taxon>
        <taxon>Gammaproteobacteria</taxon>
        <taxon>Lysobacterales</taxon>
        <taxon>Lysobacteraceae</taxon>
        <taxon>Marilutibacter</taxon>
    </lineage>
</organism>
<dbReference type="RefSeq" id="WP_182669435.1">
    <property type="nucleotide sequence ID" value="NZ_JACHTE010000006.1"/>
</dbReference>
<protein>
    <submittedName>
        <fullName evidence="4">DUF4350 domain-containing protein</fullName>
    </submittedName>
</protein>
<dbReference type="Pfam" id="PF14258">
    <property type="entry name" value="DUF4350"/>
    <property type="match status" value="1"/>
</dbReference>
<evidence type="ECO:0000313" key="5">
    <source>
        <dbReference type="Proteomes" id="UP000552587"/>
    </source>
</evidence>
<keyword evidence="2" id="KW-0812">Transmembrane</keyword>
<gene>
    <name evidence="4" type="ORF">H4F99_09120</name>
</gene>
<evidence type="ECO:0000256" key="1">
    <source>
        <dbReference type="SAM" id="MobiDB-lite"/>
    </source>
</evidence>
<keyword evidence="2" id="KW-0472">Membrane</keyword>
<accession>A0A7W3U498</accession>
<feature type="compositionally biased region" description="Basic and acidic residues" evidence="1">
    <location>
        <begin position="219"/>
        <end position="249"/>
    </location>
</feature>
<dbReference type="EMBL" id="JACHTE010000006">
    <property type="protein sequence ID" value="MBB1088648.1"/>
    <property type="molecule type" value="Genomic_DNA"/>
</dbReference>
<evidence type="ECO:0000313" key="4">
    <source>
        <dbReference type="EMBL" id="MBB1088648.1"/>
    </source>
</evidence>
<dbReference type="Proteomes" id="UP000552587">
    <property type="component" value="Unassembled WGS sequence"/>
</dbReference>
<proteinExistence type="predicted"/>
<feature type="domain" description="DUF4350" evidence="3">
    <location>
        <begin position="48"/>
        <end position="131"/>
    </location>
</feature>
<keyword evidence="2" id="KW-1133">Transmembrane helix</keyword>
<feature type="transmembrane region" description="Helical" evidence="2">
    <location>
        <begin position="5"/>
        <end position="26"/>
    </location>
</feature>
<keyword evidence="5" id="KW-1185">Reference proteome</keyword>
<dbReference type="InterPro" id="IPR025646">
    <property type="entry name" value="DUF4350"/>
</dbReference>
<feature type="compositionally biased region" description="Basic and acidic residues" evidence="1">
    <location>
        <begin position="192"/>
        <end position="202"/>
    </location>
</feature>
<reference evidence="4 5" key="1">
    <citation type="submission" date="2020-07" db="EMBL/GenBank/DDBJ databases">
        <authorList>
            <person name="Xu S."/>
            <person name="Li A."/>
        </authorList>
    </citation>
    <scope>NUCLEOTIDE SEQUENCE [LARGE SCALE GENOMIC DNA]</scope>
    <source>
        <strain evidence="4 5">SG-8</strain>
    </source>
</reference>